<dbReference type="Pfam" id="PF13966">
    <property type="entry name" value="zf-RVT"/>
    <property type="match status" value="1"/>
</dbReference>
<feature type="domain" description="Reverse transcriptase zinc-binding" evidence="1">
    <location>
        <begin position="110"/>
        <end position="196"/>
    </location>
</feature>
<organism evidence="2">
    <name type="scientific">Tanacetum cinerariifolium</name>
    <name type="common">Dalmatian daisy</name>
    <name type="synonym">Chrysanthemum cinerariifolium</name>
    <dbReference type="NCBI Taxonomy" id="118510"/>
    <lineage>
        <taxon>Eukaryota</taxon>
        <taxon>Viridiplantae</taxon>
        <taxon>Streptophyta</taxon>
        <taxon>Embryophyta</taxon>
        <taxon>Tracheophyta</taxon>
        <taxon>Spermatophyta</taxon>
        <taxon>Magnoliopsida</taxon>
        <taxon>eudicotyledons</taxon>
        <taxon>Gunneridae</taxon>
        <taxon>Pentapetalae</taxon>
        <taxon>asterids</taxon>
        <taxon>campanulids</taxon>
        <taxon>Asterales</taxon>
        <taxon>Asteraceae</taxon>
        <taxon>Asteroideae</taxon>
        <taxon>Anthemideae</taxon>
        <taxon>Anthemidinae</taxon>
        <taxon>Tanacetum</taxon>
    </lineage>
</organism>
<dbReference type="EMBL" id="BKCJ010003714">
    <property type="protein sequence ID" value="GEU56741.1"/>
    <property type="molecule type" value="Genomic_DNA"/>
</dbReference>
<proteinExistence type="predicted"/>
<dbReference type="PANTHER" id="PTHR47718:SF12">
    <property type="entry name" value="PROTEIN FAR1-RELATED SEQUENCE"/>
    <property type="match status" value="1"/>
</dbReference>
<name>A0A6L2L4I5_TANCI</name>
<comment type="caution">
    <text evidence="2">The sequence shown here is derived from an EMBL/GenBank/DDBJ whole genome shotgun (WGS) entry which is preliminary data.</text>
</comment>
<dbReference type="GO" id="GO:0003964">
    <property type="term" value="F:RNA-directed DNA polymerase activity"/>
    <property type="evidence" value="ECO:0007669"/>
    <property type="project" value="UniProtKB-KW"/>
</dbReference>
<gene>
    <name evidence="2" type="ORF">Tci_028719</name>
</gene>
<reference evidence="2" key="1">
    <citation type="journal article" date="2019" name="Sci. Rep.">
        <title>Draft genome of Tanacetum cinerariifolium, the natural source of mosquito coil.</title>
        <authorList>
            <person name="Yamashiro T."/>
            <person name="Shiraishi A."/>
            <person name="Satake H."/>
            <person name="Nakayama K."/>
        </authorList>
    </citation>
    <scope>NUCLEOTIDE SEQUENCE</scope>
</reference>
<evidence type="ECO:0000313" key="2">
    <source>
        <dbReference type="EMBL" id="GEU56741.1"/>
    </source>
</evidence>
<evidence type="ECO:0000259" key="1">
    <source>
        <dbReference type="Pfam" id="PF13966"/>
    </source>
</evidence>
<accession>A0A6L2L4I5</accession>
<keyword evidence="2" id="KW-0548">Nucleotidyltransferase</keyword>
<protein>
    <submittedName>
        <fullName evidence="2">Reverse transcriptase domain, reverse transcriptase zinc-binding domain protein</fullName>
    </submittedName>
</protein>
<keyword evidence="2" id="KW-0695">RNA-directed DNA polymerase</keyword>
<dbReference type="AlphaFoldDB" id="A0A6L2L4I5"/>
<sequence>MDEEEVNKLNYLNKYIIQQENEVRLDGDDVLPDVAYPNTVMKEVTARDIAMSGFSLTSKVRECIHGGMWSWPNDWLVKYPILSSIPVSVLNDAKLDVLEWRNSDGSFETFSVQRVWETIRPRDNEVPWYDLVWFSSCIPRHAVHMWLIMKKRLKTQDALSSWNVVAGLTVVCPLCETQPDSQEHLFFDCPFSHQIWIRVKQNAGLSASGSSLDSIVLILMPIAKRKSFKSCIGKLTLAAAAYFVWQERNLRLFKNSKRSIQEVVDCVMSSVRLKLLSCRFKKSKDAICKEIYDETNFKERFDKIDWNMFIEPLKFEEKWSELIEDFGLQSHKWLTKMFNLREIWIPSYFIDSPLYGLMRTTSRSESENSFFKSFTSPGATLVSFMMSYESAMERQRYRQEALDFKTIETAPKCETKLAIELHAA</sequence>
<dbReference type="InterPro" id="IPR026960">
    <property type="entry name" value="RVT-Znf"/>
</dbReference>
<keyword evidence="2" id="KW-0808">Transferase</keyword>
<dbReference type="PANTHER" id="PTHR47718">
    <property type="entry name" value="OS01G0519700 PROTEIN"/>
    <property type="match status" value="1"/>
</dbReference>